<evidence type="ECO:0000256" key="2">
    <source>
        <dbReference type="ARBA" id="ARBA00006275"/>
    </source>
</evidence>
<organism evidence="8 9">
    <name type="scientific">Flammeovirga aprica JL-4</name>
    <dbReference type="NCBI Taxonomy" id="694437"/>
    <lineage>
        <taxon>Bacteria</taxon>
        <taxon>Pseudomonadati</taxon>
        <taxon>Bacteroidota</taxon>
        <taxon>Cytophagia</taxon>
        <taxon>Cytophagales</taxon>
        <taxon>Flammeovirgaceae</taxon>
        <taxon>Flammeovirga</taxon>
    </lineage>
</organism>
<reference evidence="8 9" key="1">
    <citation type="submission" date="2020-04" db="EMBL/GenBank/DDBJ databases">
        <title>Flammeovirga sp. SR4, a novel species isolated from seawater.</title>
        <authorList>
            <person name="Wang X."/>
        </authorList>
    </citation>
    <scope>NUCLEOTIDE SEQUENCE [LARGE SCALE GENOMIC DNA]</scope>
    <source>
        <strain evidence="8 9">ATCC 23126</strain>
    </source>
</reference>
<comment type="subcellular location">
    <subcellularLocation>
        <location evidence="1">Cell outer membrane</location>
    </subcellularLocation>
</comment>
<feature type="domain" description="RagB/SusD" evidence="6">
    <location>
        <begin position="277"/>
        <end position="547"/>
    </location>
</feature>
<proteinExistence type="inferred from homology"/>
<evidence type="ECO:0000259" key="6">
    <source>
        <dbReference type="Pfam" id="PF07980"/>
    </source>
</evidence>
<keyword evidence="3" id="KW-0732">Signal</keyword>
<dbReference type="EMBL" id="JABANE010000086">
    <property type="protein sequence ID" value="NME71123.1"/>
    <property type="molecule type" value="Genomic_DNA"/>
</dbReference>
<protein>
    <submittedName>
        <fullName evidence="8">RagB/SusD family nutrient uptake outer membrane protein</fullName>
    </submittedName>
</protein>
<dbReference type="Gene3D" id="1.25.40.390">
    <property type="match status" value="1"/>
</dbReference>
<dbReference type="AlphaFoldDB" id="A0A7X9RYM6"/>
<dbReference type="InterPro" id="IPR033985">
    <property type="entry name" value="SusD-like_N"/>
</dbReference>
<accession>A0A7X9RYM6</accession>
<comment type="similarity">
    <text evidence="2">Belongs to the SusD family.</text>
</comment>
<dbReference type="InterPro" id="IPR012944">
    <property type="entry name" value="SusD_RagB_dom"/>
</dbReference>
<dbReference type="SUPFAM" id="SSF48452">
    <property type="entry name" value="TPR-like"/>
    <property type="match status" value="1"/>
</dbReference>
<keyword evidence="5" id="KW-0998">Cell outer membrane</keyword>
<dbReference type="Pfam" id="PF07980">
    <property type="entry name" value="SusD_RagB"/>
    <property type="match status" value="1"/>
</dbReference>
<dbReference type="PROSITE" id="PS51257">
    <property type="entry name" value="PROKAR_LIPOPROTEIN"/>
    <property type="match status" value="1"/>
</dbReference>
<dbReference type="RefSeq" id="WP_169659345.1">
    <property type="nucleotide sequence ID" value="NZ_JABANE010000086.1"/>
</dbReference>
<dbReference type="Proteomes" id="UP000576082">
    <property type="component" value="Unassembled WGS sequence"/>
</dbReference>
<comment type="caution">
    <text evidence="8">The sequence shown here is derived from an EMBL/GenBank/DDBJ whole genome shotgun (WGS) entry which is preliminary data.</text>
</comment>
<dbReference type="InterPro" id="IPR011990">
    <property type="entry name" value="TPR-like_helical_dom_sf"/>
</dbReference>
<evidence type="ECO:0000313" key="8">
    <source>
        <dbReference type="EMBL" id="NME71123.1"/>
    </source>
</evidence>
<sequence>MKSIYKLIIIGLLGIGFGCSNEILPVLTEDEVYGTIESQKSAVLGMYGTMLDFKGYASQQHDVTMNSGFFYSGKKDYNFTIASLNATPTDIPVNDAWLNYYKTINSANDIIYNIEKRNGGDMMAEGVPSTSRNYVGQAYFARALNYYRIFQYWGGAPLRILPVSMEEVYKGRATKAEMLDLIISDLEKATEMMAGDDQEFGFPKKYAANFLLAKVYSSIAYAAESNDEWLKVEGYTDQGSSIYWDLAYEEGLKVHQKYSLVPRYGDLWELQTGNNTTESIFEIQFSVTSATQTSFYRTFTPKSYTMGVNNFGRLYANPELYDKMVEESPEDPRIGETFMNRYVGYKKNDDGSIGHNGWETLHYPEKKVQGVVTRTNLATGFTPLHKLMQRDRTATTVTADKNWVIFRYADYLLMMGAIANKKGLAGDAVSYVNEVLSRARNSGETVTEFPKDWAPMGQDEFDLKVFWQRRLELVGEGTDWFDARKRGYNFFKTNVIDRHNDFVQGPLGVPSIDVTYPDNTRVMYLPIPNDEINSNYLITGADQNPGY</sequence>
<name>A0A7X9RYM6_9BACT</name>
<keyword evidence="9" id="KW-1185">Reference proteome</keyword>
<dbReference type="Pfam" id="PF14322">
    <property type="entry name" value="SusD-like_3"/>
    <property type="match status" value="1"/>
</dbReference>
<evidence type="ECO:0000313" key="9">
    <source>
        <dbReference type="Proteomes" id="UP000576082"/>
    </source>
</evidence>
<evidence type="ECO:0000256" key="4">
    <source>
        <dbReference type="ARBA" id="ARBA00023136"/>
    </source>
</evidence>
<evidence type="ECO:0000259" key="7">
    <source>
        <dbReference type="Pfam" id="PF14322"/>
    </source>
</evidence>
<dbReference type="GO" id="GO:0009279">
    <property type="term" value="C:cell outer membrane"/>
    <property type="evidence" value="ECO:0007669"/>
    <property type="project" value="UniProtKB-SubCell"/>
</dbReference>
<evidence type="ECO:0000256" key="5">
    <source>
        <dbReference type="ARBA" id="ARBA00023237"/>
    </source>
</evidence>
<feature type="domain" description="SusD-like N-terminal" evidence="7">
    <location>
        <begin position="76"/>
        <end position="216"/>
    </location>
</feature>
<evidence type="ECO:0000256" key="1">
    <source>
        <dbReference type="ARBA" id="ARBA00004442"/>
    </source>
</evidence>
<keyword evidence="4" id="KW-0472">Membrane</keyword>
<gene>
    <name evidence="8" type="ORF">HHU12_24350</name>
</gene>
<evidence type="ECO:0000256" key="3">
    <source>
        <dbReference type="ARBA" id="ARBA00022729"/>
    </source>
</evidence>